<dbReference type="Proteomes" id="UP000324222">
    <property type="component" value="Unassembled WGS sequence"/>
</dbReference>
<reference evidence="2 3" key="1">
    <citation type="submission" date="2019-05" db="EMBL/GenBank/DDBJ databases">
        <title>Another draft genome of Portunus trituberculatus and its Hox gene families provides insights of decapod evolution.</title>
        <authorList>
            <person name="Jeong J.-H."/>
            <person name="Song I."/>
            <person name="Kim S."/>
            <person name="Choi T."/>
            <person name="Kim D."/>
            <person name="Ryu S."/>
            <person name="Kim W."/>
        </authorList>
    </citation>
    <scope>NUCLEOTIDE SEQUENCE [LARGE SCALE GENOMIC DNA]</scope>
    <source>
        <tissue evidence="2">Muscle</tissue>
    </source>
</reference>
<accession>A0A5B7GJ21</accession>
<evidence type="ECO:0000256" key="1">
    <source>
        <dbReference type="SAM" id="MobiDB-lite"/>
    </source>
</evidence>
<protein>
    <submittedName>
        <fullName evidence="2">Uncharacterized protein</fullName>
    </submittedName>
</protein>
<name>A0A5B7GJ21_PORTR</name>
<keyword evidence="3" id="KW-1185">Reference proteome</keyword>
<gene>
    <name evidence="2" type="ORF">E2C01_051245</name>
</gene>
<sequence length="87" mass="9489">MLWPKAPDPLEELDLFGSPQPVHPEAGGDNADILLTLEEQSGHFHGEEENGEPLSACLATILNANLRCRPSSDKTLQQCAKLDRSSH</sequence>
<organism evidence="2 3">
    <name type="scientific">Portunus trituberculatus</name>
    <name type="common">Swimming crab</name>
    <name type="synonym">Neptunus trituberculatus</name>
    <dbReference type="NCBI Taxonomy" id="210409"/>
    <lineage>
        <taxon>Eukaryota</taxon>
        <taxon>Metazoa</taxon>
        <taxon>Ecdysozoa</taxon>
        <taxon>Arthropoda</taxon>
        <taxon>Crustacea</taxon>
        <taxon>Multicrustacea</taxon>
        <taxon>Malacostraca</taxon>
        <taxon>Eumalacostraca</taxon>
        <taxon>Eucarida</taxon>
        <taxon>Decapoda</taxon>
        <taxon>Pleocyemata</taxon>
        <taxon>Brachyura</taxon>
        <taxon>Eubrachyura</taxon>
        <taxon>Portunoidea</taxon>
        <taxon>Portunidae</taxon>
        <taxon>Portuninae</taxon>
        <taxon>Portunus</taxon>
    </lineage>
</organism>
<evidence type="ECO:0000313" key="3">
    <source>
        <dbReference type="Proteomes" id="UP000324222"/>
    </source>
</evidence>
<evidence type="ECO:0000313" key="2">
    <source>
        <dbReference type="EMBL" id="MPC57267.1"/>
    </source>
</evidence>
<dbReference type="EMBL" id="VSRR010014637">
    <property type="protein sequence ID" value="MPC57267.1"/>
    <property type="molecule type" value="Genomic_DNA"/>
</dbReference>
<proteinExistence type="predicted"/>
<dbReference type="AlphaFoldDB" id="A0A5B7GJ21"/>
<feature type="region of interest" description="Disordered" evidence="1">
    <location>
        <begin position="1"/>
        <end position="31"/>
    </location>
</feature>
<comment type="caution">
    <text evidence="2">The sequence shown here is derived from an EMBL/GenBank/DDBJ whole genome shotgun (WGS) entry which is preliminary data.</text>
</comment>